<dbReference type="Gramene" id="evm.model.02.1801">
    <property type="protein sequence ID" value="cds.evm.model.02.1801"/>
    <property type="gene ID" value="evm.TU.02.1801"/>
</dbReference>
<organism evidence="1 2">
    <name type="scientific">Cannabis sativa</name>
    <name type="common">Hemp</name>
    <name type="synonym">Marijuana</name>
    <dbReference type="NCBI Taxonomy" id="3483"/>
    <lineage>
        <taxon>Eukaryota</taxon>
        <taxon>Viridiplantae</taxon>
        <taxon>Streptophyta</taxon>
        <taxon>Embryophyta</taxon>
        <taxon>Tracheophyta</taxon>
        <taxon>Spermatophyta</taxon>
        <taxon>Magnoliopsida</taxon>
        <taxon>eudicotyledons</taxon>
        <taxon>Gunneridae</taxon>
        <taxon>Pentapetalae</taxon>
        <taxon>rosids</taxon>
        <taxon>fabids</taxon>
        <taxon>Rosales</taxon>
        <taxon>Cannabaceae</taxon>
        <taxon>Cannabis</taxon>
    </lineage>
</organism>
<keyword evidence="2" id="KW-1185">Reference proteome</keyword>
<reference evidence="1" key="1">
    <citation type="submission" date="2018-11" db="EMBL/GenBank/DDBJ databases">
        <authorList>
            <person name="Grassa J C."/>
        </authorList>
    </citation>
    <scope>NUCLEOTIDE SEQUENCE [LARGE SCALE GENOMIC DNA]</scope>
</reference>
<accession>A0A803NV64</accession>
<evidence type="ECO:0000313" key="1">
    <source>
        <dbReference type="EnsemblPlants" id="cds.evm.model.02.1801"/>
    </source>
</evidence>
<name>A0A803NV64_CANSA</name>
<evidence type="ECO:0000313" key="2">
    <source>
        <dbReference type="Proteomes" id="UP000596661"/>
    </source>
</evidence>
<reference evidence="1" key="2">
    <citation type="submission" date="2021-03" db="UniProtKB">
        <authorList>
            <consortium name="EnsemblPlants"/>
        </authorList>
    </citation>
    <scope>IDENTIFICATION</scope>
</reference>
<dbReference type="EMBL" id="UZAU01000224">
    <property type="status" value="NOT_ANNOTATED_CDS"/>
    <property type="molecule type" value="Genomic_DNA"/>
</dbReference>
<protein>
    <submittedName>
        <fullName evidence="1">Uncharacterized protein</fullName>
    </submittedName>
</protein>
<dbReference type="AlphaFoldDB" id="A0A803NV64"/>
<dbReference type="EnsemblPlants" id="evm.model.02.1801">
    <property type="protein sequence ID" value="cds.evm.model.02.1801"/>
    <property type="gene ID" value="evm.TU.02.1801"/>
</dbReference>
<sequence length="87" mass="9578">MPLIGQKSLVGPMGPIVERWYGPMVGPDAFNWVKYVHGSDARELGPMVRPDALDWANLFVGQMGPMVFWLVEIEIPSVDLVVVVKAG</sequence>
<dbReference type="Proteomes" id="UP000596661">
    <property type="component" value="Chromosome 2"/>
</dbReference>
<proteinExistence type="predicted"/>